<reference key="2">
    <citation type="submission" date="2011-08" db="EMBL/GenBank/DDBJ databases">
        <title>Genome sequence of Naumovozyma castellii.</title>
        <authorList>
            <person name="Gordon J.L."/>
            <person name="Armisen D."/>
            <person name="Proux-Wera E."/>
            <person name="OhEigeartaigh S.S."/>
            <person name="Byrne K.P."/>
            <person name="Wolfe K.H."/>
        </authorList>
    </citation>
    <scope>NUCLEOTIDE SEQUENCE</scope>
    <source>
        <strain>Type strain:CBS 4309</strain>
    </source>
</reference>
<dbReference type="InterPro" id="IPR019561">
    <property type="entry name" value="Translocon_Sec61/SecY_plug_dom"/>
</dbReference>
<dbReference type="Pfam" id="PF00344">
    <property type="entry name" value="SecY"/>
    <property type="match status" value="1"/>
</dbReference>
<evidence type="ECO:0000256" key="2">
    <source>
        <dbReference type="ARBA" id="ARBA00005751"/>
    </source>
</evidence>
<dbReference type="Proteomes" id="UP000001640">
    <property type="component" value="Chromosome 2"/>
</dbReference>
<evidence type="ECO:0000256" key="7">
    <source>
        <dbReference type="ARBA" id="ARBA00023010"/>
    </source>
</evidence>
<feature type="transmembrane region" description="Helical" evidence="10">
    <location>
        <begin position="123"/>
        <end position="142"/>
    </location>
</feature>
<evidence type="ECO:0000256" key="3">
    <source>
        <dbReference type="ARBA" id="ARBA00022448"/>
    </source>
</evidence>
<evidence type="ECO:0000256" key="4">
    <source>
        <dbReference type="ARBA" id="ARBA00022692"/>
    </source>
</evidence>
<dbReference type="InParanoid" id="G0VAB0"/>
<dbReference type="STRING" id="1064592.G0VAB0"/>
<evidence type="ECO:0000313" key="12">
    <source>
        <dbReference type="EMBL" id="CCC68840.1"/>
    </source>
</evidence>
<evidence type="ECO:0000313" key="13">
    <source>
        <dbReference type="Proteomes" id="UP000001640"/>
    </source>
</evidence>
<dbReference type="InterPro" id="IPR023201">
    <property type="entry name" value="SecY_dom_sf"/>
</dbReference>
<dbReference type="RefSeq" id="XP_003675211.1">
    <property type="nucleotide sequence ID" value="XM_003675163.1"/>
</dbReference>
<dbReference type="InterPro" id="IPR030659">
    <property type="entry name" value="SecY_CS"/>
</dbReference>
<evidence type="ECO:0000256" key="1">
    <source>
        <dbReference type="ARBA" id="ARBA00004127"/>
    </source>
</evidence>
<dbReference type="Pfam" id="PF10559">
    <property type="entry name" value="Plug_translocon"/>
    <property type="match status" value="1"/>
</dbReference>
<gene>
    <name evidence="12" type="primary">NCAS0B07560</name>
    <name evidence="12" type="ordered locus">NCAS_0B07560</name>
</gene>
<dbReference type="GO" id="GO:0071261">
    <property type="term" value="C:Ssh1 translocon complex"/>
    <property type="evidence" value="ECO:0007669"/>
    <property type="project" value="EnsemblFungi"/>
</dbReference>
<dbReference type="eggNOG" id="KOG1373">
    <property type="taxonomic scope" value="Eukaryota"/>
</dbReference>
<feature type="transmembrane region" description="Helical" evidence="10">
    <location>
        <begin position="83"/>
        <end position="103"/>
    </location>
</feature>
<dbReference type="AlphaFoldDB" id="G0VAB0"/>
<feature type="transmembrane region" description="Helical" evidence="10">
    <location>
        <begin position="175"/>
        <end position="196"/>
    </location>
</feature>
<dbReference type="GO" id="GO:0005048">
    <property type="term" value="F:signal sequence binding"/>
    <property type="evidence" value="ECO:0007669"/>
    <property type="project" value="EnsemblFungi"/>
</dbReference>
<comment type="similarity">
    <text evidence="2 9">Belongs to the SecY/SEC61-alpha family.</text>
</comment>
<keyword evidence="5" id="KW-0653">Protein transport</keyword>
<feature type="transmembrane region" description="Helical" evidence="10">
    <location>
        <begin position="451"/>
        <end position="472"/>
    </location>
</feature>
<keyword evidence="7" id="KW-0811">Translocation</keyword>
<evidence type="ECO:0000256" key="5">
    <source>
        <dbReference type="ARBA" id="ARBA00022927"/>
    </source>
</evidence>
<keyword evidence="6 10" id="KW-1133">Transmembrane helix</keyword>
<evidence type="ECO:0000256" key="6">
    <source>
        <dbReference type="ARBA" id="ARBA00022989"/>
    </source>
</evidence>
<keyword evidence="13" id="KW-1185">Reference proteome</keyword>
<evidence type="ECO:0000256" key="9">
    <source>
        <dbReference type="RuleBase" id="RU004349"/>
    </source>
</evidence>
<feature type="transmembrane region" description="Helical" evidence="10">
    <location>
        <begin position="244"/>
        <end position="264"/>
    </location>
</feature>
<organism evidence="12 13">
    <name type="scientific">Naumovozyma castellii</name>
    <name type="common">Yeast</name>
    <name type="synonym">Saccharomyces castellii</name>
    <dbReference type="NCBI Taxonomy" id="27288"/>
    <lineage>
        <taxon>Eukaryota</taxon>
        <taxon>Fungi</taxon>
        <taxon>Dikarya</taxon>
        <taxon>Ascomycota</taxon>
        <taxon>Saccharomycotina</taxon>
        <taxon>Saccharomycetes</taxon>
        <taxon>Saccharomycetales</taxon>
        <taxon>Saccharomycetaceae</taxon>
        <taxon>Naumovozyma</taxon>
    </lineage>
</organism>
<dbReference type="OMA" id="QAYCHIK"/>
<dbReference type="Gene3D" id="1.10.3370.10">
    <property type="entry name" value="SecY subunit domain"/>
    <property type="match status" value="1"/>
</dbReference>
<accession>G0VAB0</accession>
<dbReference type="PIRSF" id="PIRSF004557">
    <property type="entry name" value="SecY"/>
    <property type="match status" value="1"/>
</dbReference>
<dbReference type="GO" id="GO:0015031">
    <property type="term" value="P:protein transport"/>
    <property type="evidence" value="ECO:0007669"/>
    <property type="project" value="UniProtKB-KW"/>
</dbReference>
<keyword evidence="8 10" id="KW-0472">Membrane</keyword>
<protein>
    <recommendedName>
        <fullName evidence="11">Translocon Sec61/SecY plug domain-containing protein</fullName>
    </recommendedName>
</protein>
<evidence type="ECO:0000256" key="8">
    <source>
        <dbReference type="ARBA" id="ARBA00023136"/>
    </source>
</evidence>
<dbReference type="HOGENOM" id="CLU_031763_2_1_1"/>
<dbReference type="KEGG" id="ncs:NCAS_0B07560"/>
<dbReference type="OrthoDB" id="420669at2759"/>
<dbReference type="PROSITE" id="PS00755">
    <property type="entry name" value="SECY_1"/>
    <property type="match status" value="1"/>
</dbReference>
<feature type="transmembrane region" description="Helical" evidence="10">
    <location>
        <begin position="33"/>
        <end position="51"/>
    </location>
</feature>
<keyword evidence="3" id="KW-0813">Transport</keyword>
<dbReference type="SUPFAM" id="SSF103491">
    <property type="entry name" value="Preprotein translocase SecY subunit"/>
    <property type="match status" value="1"/>
</dbReference>
<dbReference type="GeneID" id="96902397"/>
<dbReference type="InterPro" id="IPR002208">
    <property type="entry name" value="SecY/SEC61-alpha"/>
</dbReference>
<evidence type="ECO:0000259" key="11">
    <source>
        <dbReference type="Pfam" id="PF10559"/>
    </source>
</evidence>
<feature type="transmembrane region" description="Helical" evidence="10">
    <location>
        <begin position="357"/>
        <end position="383"/>
    </location>
</feature>
<feature type="domain" description="Translocon Sec61/SecY plug" evidence="11">
    <location>
        <begin position="41"/>
        <end position="76"/>
    </location>
</feature>
<feature type="transmembrane region" description="Helical" evidence="10">
    <location>
        <begin position="423"/>
        <end position="445"/>
    </location>
</feature>
<reference evidence="12 13" key="1">
    <citation type="journal article" date="2011" name="Proc. Natl. Acad. Sci. U.S.A.">
        <title>Evolutionary erosion of yeast sex chromosomes by mating-type switching accidents.</title>
        <authorList>
            <person name="Gordon J.L."/>
            <person name="Armisen D."/>
            <person name="Proux-Wera E."/>
            <person name="Oheigeartaigh S.S."/>
            <person name="Byrne K.P."/>
            <person name="Wolfe K.H."/>
        </authorList>
    </citation>
    <scope>NUCLEOTIDE SEQUENCE [LARGE SCALE GENOMIC DNA]</scope>
    <source>
        <strain evidence="13">ATCC 76901 / BCRC 22586 / CBS 4309 / NBRC 1992 / NRRL Y-12630</strain>
    </source>
</reference>
<evidence type="ECO:0000256" key="10">
    <source>
        <dbReference type="SAM" id="Phobius"/>
    </source>
</evidence>
<comment type="subcellular location">
    <subcellularLocation>
        <location evidence="1">Endomembrane system</location>
        <topology evidence="1">Multi-pass membrane protein</topology>
    </subcellularLocation>
</comment>
<name>G0VAB0_NAUCA</name>
<dbReference type="EMBL" id="HE576753">
    <property type="protein sequence ID" value="CCC68840.1"/>
    <property type="molecule type" value="Genomic_DNA"/>
</dbReference>
<keyword evidence="4 10" id="KW-0812">Transmembrane</keyword>
<dbReference type="FunCoup" id="G0VAB0">
    <property type="interactions" value="206"/>
</dbReference>
<feature type="transmembrane region" description="Helical" evidence="10">
    <location>
        <begin position="148"/>
        <end position="168"/>
    </location>
</feature>
<sequence>MAGFRLIDVAKPFLPLLPEVELPFETLPFDEKIVYTIFAGIIYLFAEFPLVGVSKDIQSFPINDPIYFLRGVFAATPRTLLEFGLFPIISSGLILQLLAGLKYIKVNFKIQQDRELFQTLTKLFALFQYFVLANIFIFSGYYGNNLTIVQILVLNAQLIGSGLCTIILSEVIDKGYGFISGAMIINTIVISTNFVADTIGITQIKIDDADNTEAQGALINLIQGFRSKNKTIVGGIISAFNRDYLPNLTTTFIVIIIAAIICYLQSCRVELAIRSTRARGMNNVYPIRLLSIGCLGLLFSYVNLFYIHIAAFILIQLVANNDPSSIICKILGHYENVNNILAVPTFPLSLLTPPRSLIGGLFSQPLTFIVFTLFIVSTSVWFAKKWQAISGSSARDVAVEFKDQGITLSGRREQNISKELDKVIPVASSTGAAILAVLAACGELLGLKGKAAGIIVGVAGGFSLLELITLDYQQTGGNSNLRAVLGTPSTSATQF</sequence>
<dbReference type="GO" id="GO:0006614">
    <property type="term" value="P:SRP-dependent cotranslational protein targeting to membrane"/>
    <property type="evidence" value="ECO:0007669"/>
    <property type="project" value="EnsemblFungi"/>
</dbReference>
<proteinExistence type="inferred from homology"/>
<dbReference type="PANTHER" id="PTHR10906">
    <property type="entry name" value="SECY/SEC61-ALPHA FAMILY MEMBER"/>
    <property type="match status" value="1"/>
</dbReference>
<feature type="transmembrane region" description="Helical" evidence="10">
    <location>
        <begin position="285"/>
        <end position="315"/>
    </location>
</feature>